<dbReference type="InterPro" id="IPR025269">
    <property type="entry name" value="SAM-like_dom"/>
</dbReference>
<comment type="similarity">
    <text evidence="1">Belongs to the 'phage' integrase family.</text>
</comment>
<dbReference type="PANTHER" id="PTHR30349">
    <property type="entry name" value="PHAGE INTEGRASE-RELATED"/>
    <property type="match status" value="1"/>
</dbReference>
<evidence type="ECO:0000256" key="3">
    <source>
        <dbReference type="ARBA" id="ARBA00023172"/>
    </source>
</evidence>
<dbReference type="InterPro" id="IPR002104">
    <property type="entry name" value="Integrase_catalytic"/>
</dbReference>
<proteinExistence type="inferred from homology"/>
<accession>A0A5K7SB75</accession>
<name>A0A5K7SB75_9BACT</name>
<dbReference type="Pfam" id="PF13102">
    <property type="entry name" value="Phage_int_SAM_5"/>
    <property type="match status" value="1"/>
</dbReference>
<organism evidence="5 6">
    <name type="scientific">Aquipluma nitroreducens</name>
    <dbReference type="NCBI Taxonomy" id="2010828"/>
    <lineage>
        <taxon>Bacteria</taxon>
        <taxon>Pseudomonadati</taxon>
        <taxon>Bacteroidota</taxon>
        <taxon>Bacteroidia</taxon>
        <taxon>Marinilabiliales</taxon>
        <taxon>Prolixibacteraceae</taxon>
        <taxon>Aquipluma</taxon>
    </lineage>
</organism>
<dbReference type="InterPro" id="IPR013762">
    <property type="entry name" value="Integrase-like_cat_sf"/>
</dbReference>
<evidence type="ECO:0000313" key="5">
    <source>
        <dbReference type="EMBL" id="BBE18544.1"/>
    </source>
</evidence>
<dbReference type="InterPro" id="IPR050090">
    <property type="entry name" value="Tyrosine_recombinase_XerCD"/>
</dbReference>
<dbReference type="Pfam" id="PF00589">
    <property type="entry name" value="Phage_integrase"/>
    <property type="match status" value="1"/>
</dbReference>
<sequence>MATFKVVPDKRYKRKDNTNRYCLRTMVEGKVTYLPLDFQLTPQEHKIIFNKKSMGKESIDVREQINDLETKAKRIYSSMKRFDLDRFKQLFYNLGGEYINVADDPMVPKTLAVKDLFKYYLDNSQIKRATKVHMAVTQRMLNYFQPGLFVDEIDAKFLKRFEQYHTDQGKGMSTVSSYMRDTRTVINYFSKVKPIIPKDYQYPFGRVGYSIKSVRKKKNVMSEMEISSLIEMDHFPNPKQQYALNIWLTLYYGCGINPVDLLRLKWENVESNHIHLIRKKTETTRKSNLQELVLPLTDELKEYLNMVGDPTSPFVLGKLKEDYTETSLMNLKNRFGWEINRQLNKISKSLNLSVPLRLCTARDCYASTLKRQGVPREFIGDMLGHNDPRTTSHYLDSLSIEETFNVNNKLVKKKKKEVDVGLEVVI</sequence>
<keyword evidence="2" id="KW-0238">DNA-binding</keyword>
<dbReference type="RefSeq" id="WP_318346870.1">
    <property type="nucleotide sequence ID" value="NZ_AP018694.1"/>
</dbReference>
<gene>
    <name evidence="5" type="ORF">AQPE_2706</name>
</gene>
<dbReference type="SUPFAM" id="SSF56349">
    <property type="entry name" value="DNA breaking-rejoining enzymes"/>
    <property type="match status" value="1"/>
</dbReference>
<dbReference type="GO" id="GO:0015074">
    <property type="term" value="P:DNA integration"/>
    <property type="evidence" value="ECO:0007669"/>
    <property type="project" value="InterPro"/>
</dbReference>
<keyword evidence="3" id="KW-0233">DNA recombination</keyword>
<dbReference type="InterPro" id="IPR010998">
    <property type="entry name" value="Integrase_recombinase_N"/>
</dbReference>
<protein>
    <submittedName>
        <fullName evidence="5">Integrase</fullName>
    </submittedName>
</protein>
<dbReference type="PANTHER" id="PTHR30349:SF64">
    <property type="entry name" value="PROPHAGE INTEGRASE INTD-RELATED"/>
    <property type="match status" value="1"/>
</dbReference>
<dbReference type="KEGG" id="anf:AQPE_2706"/>
<evidence type="ECO:0000259" key="4">
    <source>
        <dbReference type="PROSITE" id="PS51898"/>
    </source>
</evidence>
<dbReference type="Proteomes" id="UP001193389">
    <property type="component" value="Chromosome"/>
</dbReference>
<feature type="domain" description="Tyr recombinase" evidence="4">
    <location>
        <begin position="216"/>
        <end position="408"/>
    </location>
</feature>
<evidence type="ECO:0000256" key="2">
    <source>
        <dbReference type="ARBA" id="ARBA00023125"/>
    </source>
</evidence>
<dbReference type="InterPro" id="IPR011010">
    <property type="entry name" value="DNA_brk_join_enz"/>
</dbReference>
<evidence type="ECO:0000313" key="6">
    <source>
        <dbReference type="Proteomes" id="UP001193389"/>
    </source>
</evidence>
<dbReference type="Gene3D" id="1.10.150.130">
    <property type="match status" value="1"/>
</dbReference>
<dbReference type="AlphaFoldDB" id="A0A5K7SB75"/>
<dbReference type="PROSITE" id="PS51898">
    <property type="entry name" value="TYR_RECOMBINASE"/>
    <property type="match status" value="1"/>
</dbReference>
<evidence type="ECO:0000256" key="1">
    <source>
        <dbReference type="ARBA" id="ARBA00008857"/>
    </source>
</evidence>
<dbReference type="GO" id="GO:0006310">
    <property type="term" value="P:DNA recombination"/>
    <property type="evidence" value="ECO:0007669"/>
    <property type="project" value="UniProtKB-KW"/>
</dbReference>
<dbReference type="EMBL" id="AP018694">
    <property type="protein sequence ID" value="BBE18544.1"/>
    <property type="molecule type" value="Genomic_DNA"/>
</dbReference>
<dbReference type="GO" id="GO:0003677">
    <property type="term" value="F:DNA binding"/>
    <property type="evidence" value="ECO:0007669"/>
    <property type="project" value="UniProtKB-KW"/>
</dbReference>
<keyword evidence="6" id="KW-1185">Reference proteome</keyword>
<reference evidence="5" key="1">
    <citation type="journal article" date="2020" name="Int. J. Syst. Evol. Microbiol.">
        <title>Aquipluma nitroreducens gen. nov. sp. nov., a novel facultatively anaerobic bacterium isolated from a freshwater lake.</title>
        <authorList>
            <person name="Watanabe M."/>
            <person name="Kojima H."/>
            <person name="Fukui M."/>
        </authorList>
    </citation>
    <scope>NUCLEOTIDE SEQUENCE</scope>
    <source>
        <strain evidence="5">MeG22</strain>
    </source>
</reference>
<dbReference type="Gene3D" id="1.10.443.10">
    <property type="entry name" value="Intergrase catalytic core"/>
    <property type="match status" value="1"/>
</dbReference>